<accession>A0A0A0K7A9</accession>
<evidence type="ECO:0000256" key="3">
    <source>
        <dbReference type="ARBA" id="ARBA00022840"/>
    </source>
</evidence>
<dbReference type="Gene3D" id="3.40.50.620">
    <property type="entry name" value="HUPs"/>
    <property type="match status" value="1"/>
</dbReference>
<dbReference type="PANTHER" id="PTHR21299">
    <property type="entry name" value="CYTIDYLATE KINASE/PANTOATE-BETA-ALANINE LIGASE"/>
    <property type="match status" value="1"/>
</dbReference>
<evidence type="ECO:0000313" key="7">
    <source>
        <dbReference type="Proteomes" id="UP000029981"/>
    </source>
</evidence>
<evidence type="ECO:0000256" key="2">
    <source>
        <dbReference type="ARBA" id="ARBA00022741"/>
    </source>
</evidence>
<dbReference type="STRING" id="3659.A0A0A0K7A9"/>
<organism evidence="6 7">
    <name type="scientific">Cucumis sativus</name>
    <name type="common">Cucumber</name>
    <dbReference type="NCBI Taxonomy" id="3659"/>
    <lineage>
        <taxon>Eukaryota</taxon>
        <taxon>Viridiplantae</taxon>
        <taxon>Streptophyta</taxon>
        <taxon>Embryophyta</taxon>
        <taxon>Tracheophyta</taxon>
        <taxon>Spermatophyta</taxon>
        <taxon>Magnoliopsida</taxon>
        <taxon>eudicotyledons</taxon>
        <taxon>Gunneridae</taxon>
        <taxon>Pentapetalae</taxon>
        <taxon>rosids</taxon>
        <taxon>fabids</taxon>
        <taxon>Cucurbitales</taxon>
        <taxon>Cucurbitaceae</taxon>
        <taxon>Benincaseae</taxon>
        <taxon>Cucumis</taxon>
    </lineage>
</organism>
<evidence type="ECO:0000256" key="1">
    <source>
        <dbReference type="ARBA" id="ARBA00015647"/>
    </source>
</evidence>
<protein>
    <recommendedName>
        <fullName evidence="1">Pantoate--beta-alanine ligase</fullName>
    </recommendedName>
    <alternativeName>
        <fullName evidence="5">Pantoate-activating enzyme</fullName>
    </alternativeName>
    <alternativeName>
        <fullName evidence="4">Pantothenate synthetase</fullName>
    </alternativeName>
</protein>
<dbReference type="GO" id="GO:0015940">
    <property type="term" value="P:pantothenate biosynthetic process"/>
    <property type="evidence" value="ECO:0007669"/>
    <property type="project" value="InterPro"/>
</dbReference>
<evidence type="ECO:0000256" key="4">
    <source>
        <dbReference type="ARBA" id="ARBA00029902"/>
    </source>
</evidence>
<name>A0A0A0K7A9_CUCSA</name>
<proteinExistence type="predicted"/>
<dbReference type="SUPFAM" id="SSF52374">
    <property type="entry name" value="Nucleotidylyl transferase"/>
    <property type="match status" value="1"/>
</dbReference>
<reference evidence="6 7" key="2">
    <citation type="journal article" date="2009" name="PLoS ONE">
        <title>An integrated genetic and cytogenetic map of the cucumber genome.</title>
        <authorList>
            <person name="Ren Y."/>
            <person name="Zhang Z."/>
            <person name="Liu J."/>
            <person name="Staub J.E."/>
            <person name="Han Y."/>
            <person name="Cheng Z."/>
            <person name="Li X."/>
            <person name="Lu J."/>
            <person name="Miao H."/>
            <person name="Kang H."/>
            <person name="Xie B."/>
            <person name="Gu X."/>
            <person name="Wang X."/>
            <person name="Du Y."/>
            <person name="Jin W."/>
            <person name="Huang S."/>
        </authorList>
    </citation>
    <scope>NUCLEOTIDE SEQUENCE [LARGE SCALE GENOMIC DNA]</scope>
    <source>
        <strain evidence="7">cv. 9930</strain>
    </source>
</reference>
<keyword evidence="3" id="KW-0067">ATP-binding</keyword>
<dbReference type="Pfam" id="PF02569">
    <property type="entry name" value="Pantoate_ligase"/>
    <property type="match status" value="1"/>
</dbReference>
<dbReference type="PANTHER" id="PTHR21299:SF1">
    <property type="entry name" value="PANTOATE--BETA-ALANINE LIGASE"/>
    <property type="match status" value="1"/>
</dbReference>
<dbReference type="AlphaFoldDB" id="A0A0A0K7A9"/>
<reference evidence="6 7" key="3">
    <citation type="journal article" date="2010" name="BMC Genomics">
        <title>Transcriptome sequencing and comparative analysis of cucumber flowers with different sex types.</title>
        <authorList>
            <person name="Guo S."/>
            <person name="Zheng Y."/>
            <person name="Joung J.G."/>
            <person name="Liu S."/>
            <person name="Zhang Z."/>
            <person name="Crasta O.R."/>
            <person name="Sobral B.W."/>
            <person name="Xu Y."/>
            <person name="Huang S."/>
            <person name="Fei Z."/>
        </authorList>
    </citation>
    <scope>NUCLEOTIDE SEQUENCE [LARGE SCALE GENOMIC DNA]</scope>
    <source>
        <strain evidence="7">cv. 9930</strain>
    </source>
</reference>
<sequence>MELTLFFILTISMTMELNQLWIDSGSEDETSVRVKRLEKDMCWRSRLVFFRGVATVVTKLFNIVELDVAVFEKKDYQQWLDYQADGESL</sequence>
<dbReference type="Gramene" id="KGN43706">
    <property type="protein sequence ID" value="KGN43706"/>
    <property type="gene ID" value="Csa_7G061730"/>
</dbReference>
<keyword evidence="2" id="KW-0547">Nucleotide-binding</keyword>
<dbReference type="InterPro" id="IPR014729">
    <property type="entry name" value="Rossmann-like_a/b/a_fold"/>
</dbReference>
<evidence type="ECO:0000256" key="5">
    <source>
        <dbReference type="ARBA" id="ARBA00032806"/>
    </source>
</evidence>
<dbReference type="GO" id="GO:0005524">
    <property type="term" value="F:ATP binding"/>
    <property type="evidence" value="ECO:0007669"/>
    <property type="project" value="UniProtKB-KW"/>
</dbReference>
<keyword evidence="7" id="KW-1185">Reference proteome</keyword>
<reference evidence="6 7" key="4">
    <citation type="journal article" date="2011" name="BMC Genomics">
        <title>RNA-Seq improves annotation of protein-coding genes in the cucumber genome.</title>
        <authorList>
            <person name="Li Z."/>
            <person name="Zhang Z."/>
            <person name="Yan P."/>
            <person name="Huang S."/>
            <person name="Fei Z."/>
            <person name="Lin K."/>
        </authorList>
    </citation>
    <scope>NUCLEOTIDE SEQUENCE [LARGE SCALE GENOMIC DNA]</scope>
    <source>
        <strain evidence="7">cv. 9930</strain>
    </source>
</reference>
<dbReference type="EMBL" id="CM002928">
    <property type="protein sequence ID" value="KGN43706.1"/>
    <property type="molecule type" value="Genomic_DNA"/>
</dbReference>
<gene>
    <name evidence="6" type="ORF">Csa_7G061730</name>
</gene>
<evidence type="ECO:0000313" key="6">
    <source>
        <dbReference type="EMBL" id="KGN43706.1"/>
    </source>
</evidence>
<dbReference type="Proteomes" id="UP000029981">
    <property type="component" value="Chromosome 7"/>
</dbReference>
<dbReference type="GO" id="GO:0004592">
    <property type="term" value="F:pantoate-beta-alanine ligase activity"/>
    <property type="evidence" value="ECO:0007669"/>
    <property type="project" value="InterPro"/>
</dbReference>
<dbReference type="InterPro" id="IPR003721">
    <property type="entry name" value="Pantoate_ligase"/>
</dbReference>
<reference evidence="6 7" key="1">
    <citation type="journal article" date="2009" name="Nat. Genet.">
        <title>The genome of the cucumber, Cucumis sativus L.</title>
        <authorList>
            <person name="Huang S."/>
            <person name="Li R."/>
            <person name="Zhang Z."/>
            <person name="Li L."/>
            <person name="Gu X."/>
            <person name="Fan W."/>
            <person name="Lucas W.J."/>
            <person name="Wang X."/>
            <person name="Xie B."/>
            <person name="Ni P."/>
            <person name="Ren Y."/>
            <person name="Zhu H."/>
            <person name="Li J."/>
            <person name="Lin K."/>
            <person name="Jin W."/>
            <person name="Fei Z."/>
            <person name="Li G."/>
            <person name="Staub J."/>
            <person name="Kilian A."/>
            <person name="van der Vossen E.A."/>
            <person name="Wu Y."/>
            <person name="Guo J."/>
            <person name="He J."/>
            <person name="Jia Z."/>
            <person name="Ren Y."/>
            <person name="Tian G."/>
            <person name="Lu Y."/>
            <person name="Ruan J."/>
            <person name="Qian W."/>
            <person name="Wang M."/>
            <person name="Huang Q."/>
            <person name="Li B."/>
            <person name="Xuan Z."/>
            <person name="Cao J."/>
            <person name="Asan"/>
            <person name="Wu Z."/>
            <person name="Zhang J."/>
            <person name="Cai Q."/>
            <person name="Bai Y."/>
            <person name="Zhao B."/>
            <person name="Han Y."/>
            <person name="Li Y."/>
            <person name="Li X."/>
            <person name="Wang S."/>
            <person name="Shi Q."/>
            <person name="Liu S."/>
            <person name="Cho W.K."/>
            <person name="Kim J.Y."/>
            <person name="Xu Y."/>
            <person name="Heller-Uszynska K."/>
            <person name="Miao H."/>
            <person name="Cheng Z."/>
            <person name="Zhang S."/>
            <person name="Wu J."/>
            <person name="Yang Y."/>
            <person name="Kang H."/>
            <person name="Li M."/>
            <person name="Liang H."/>
            <person name="Ren X."/>
            <person name="Shi Z."/>
            <person name="Wen M."/>
            <person name="Jian M."/>
            <person name="Yang H."/>
            <person name="Zhang G."/>
            <person name="Yang Z."/>
            <person name="Chen R."/>
            <person name="Liu S."/>
            <person name="Li J."/>
            <person name="Ma L."/>
            <person name="Liu H."/>
            <person name="Zhou Y."/>
            <person name="Zhao J."/>
            <person name="Fang X."/>
            <person name="Li G."/>
            <person name="Fang L."/>
            <person name="Li Y."/>
            <person name="Liu D."/>
            <person name="Zheng H."/>
            <person name="Zhang Y."/>
            <person name="Qin N."/>
            <person name="Li Z."/>
            <person name="Yang G."/>
            <person name="Yang S."/>
            <person name="Bolund L."/>
            <person name="Kristiansen K."/>
            <person name="Zheng H."/>
            <person name="Li S."/>
            <person name="Zhang X."/>
            <person name="Yang H."/>
            <person name="Wang J."/>
            <person name="Sun R."/>
            <person name="Zhang B."/>
            <person name="Jiang S."/>
            <person name="Wang J."/>
            <person name="Du Y."/>
            <person name="Li S."/>
        </authorList>
    </citation>
    <scope>NUCLEOTIDE SEQUENCE [LARGE SCALE GENOMIC DNA]</scope>
    <source>
        <strain evidence="7">cv. 9930</strain>
    </source>
</reference>